<dbReference type="InterPro" id="IPR039340">
    <property type="entry name" value="Tfc4/TFIIIC-102/Sfc4"/>
</dbReference>
<evidence type="ECO:0008006" key="4">
    <source>
        <dbReference type="Google" id="ProtNLM"/>
    </source>
</evidence>
<evidence type="ECO:0000313" key="2">
    <source>
        <dbReference type="EMBL" id="OIJ21027.1"/>
    </source>
</evidence>
<dbReference type="InterPro" id="IPR019734">
    <property type="entry name" value="TPR_rpt"/>
</dbReference>
<protein>
    <recommendedName>
        <fullName evidence="4">Tetratricopeptide repeat protein</fullName>
    </recommendedName>
</protein>
<sequence length="345" mass="40073">MSKQFERVNAMGLVISNLQDGAYFYSKGIEAYREKNINKAKRYLERAVQLDAKEPSFLCQLAVVHADLGNYQRSNLYLKKVIDENLAEDLPECHYFLANNYANLGLFEHARKEALLYIEKDSEGDFLEEAEDLLEFIQDEDELFAEAEDFLIRYELASHELKKENYQKAIEYFNDIIKEEPKYWMAHIRLAEAYYNMKNTKKAIDILKAVLAKEDNITARCNLMIYYFETGQKEKANKLLQLLKNVWSFDYLQAYQIGVCFGKVGEHELAYQRLDRLGKKGFGNFPKFVYQLAVASYYTGRIQKATKLWEKLAALGNNDAIQHLNTLEDGCSLEPTYSFNATTVE</sequence>
<dbReference type="SUPFAM" id="SSF48452">
    <property type="entry name" value="TPR-like"/>
    <property type="match status" value="2"/>
</dbReference>
<dbReference type="GO" id="GO:0000127">
    <property type="term" value="C:transcription factor TFIIIC complex"/>
    <property type="evidence" value="ECO:0007669"/>
    <property type="project" value="TreeGrafter"/>
</dbReference>
<keyword evidence="3" id="KW-1185">Reference proteome</keyword>
<dbReference type="OrthoDB" id="600613at2"/>
<proteinExistence type="predicted"/>
<keyword evidence="1" id="KW-0802">TPR repeat</keyword>
<reference evidence="2 3" key="1">
    <citation type="submission" date="2016-10" db="EMBL/GenBank/DDBJ databases">
        <title>Draft genome sequences of four alkaliphilic bacteria belonging to the Anaerobacillus genus.</title>
        <authorList>
            <person name="Bassil N.M."/>
            <person name="Lloyd J.R."/>
        </authorList>
    </citation>
    <scope>NUCLEOTIDE SEQUENCE [LARGE SCALE GENOMIC DNA]</scope>
    <source>
        <strain evidence="2 3">DSM 22531</strain>
    </source>
</reference>
<feature type="repeat" description="TPR" evidence="1">
    <location>
        <begin position="150"/>
        <end position="183"/>
    </location>
</feature>
<dbReference type="AlphaFoldDB" id="A0A1S2MB23"/>
<dbReference type="PANTHER" id="PTHR23082:SF0">
    <property type="entry name" value="GENERAL TRANSCRIPTION FACTOR 3C POLYPEPTIDE 3"/>
    <property type="match status" value="1"/>
</dbReference>
<dbReference type="Pfam" id="PF14559">
    <property type="entry name" value="TPR_19"/>
    <property type="match status" value="1"/>
</dbReference>
<comment type="caution">
    <text evidence="2">The sequence shown here is derived from an EMBL/GenBank/DDBJ whole genome shotgun (WGS) entry which is preliminary data.</text>
</comment>
<dbReference type="SMART" id="SM00028">
    <property type="entry name" value="TPR"/>
    <property type="match status" value="5"/>
</dbReference>
<evidence type="ECO:0000256" key="1">
    <source>
        <dbReference type="PROSITE-ProRule" id="PRU00339"/>
    </source>
</evidence>
<organism evidence="2 3">
    <name type="scientific">Anaerobacillus alkalidiazotrophicus</name>
    <dbReference type="NCBI Taxonomy" id="472963"/>
    <lineage>
        <taxon>Bacteria</taxon>
        <taxon>Bacillati</taxon>
        <taxon>Bacillota</taxon>
        <taxon>Bacilli</taxon>
        <taxon>Bacillales</taxon>
        <taxon>Bacillaceae</taxon>
        <taxon>Anaerobacillus</taxon>
    </lineage>
</organism>
<dbReference type="RefSeq" id="WP_071389114.1">
    <property type="nucleotide sequence ID" value="NZ_MLQS01000002.1"/>
</dbReference>
<dbReference type="STRING" id="472963.BKP45_07495"/>
<dbReference type="Proteomes" id="UP000180057">
    <property type="component" value="Unassembled WGS sequence"/>
</dbReference>
<dbReference type="PROSITE" id="PS50005">
    <property type="entry name" value="TPR"/>
    <property type="match status" value="1"/>
</dbReference>
<gene>
    <name evidence="2" type="ORF">BKP45_07495</name>
</gene>
<dbReference type="PANTHER" id="PTHR23082">
    <property type="entry name" value="TRANSCRIPTION INITIATION FACTOR IIIC TFIIIC , POLYPEPTIDE 3-RELATED"/>
    <property type="match status" value="1"/>
</dbReference>
<dbReference type="InterPro" id="IPR011990">
    <property type="entry name" value="TPR-like_helical_dom_sf"/>
</dbReference>
<name>A0A1S2MB23_9BACI</name>
<accession>A0A1S2MB23</accession>
<dbReference type="Gene3D" id="1.25.40.10">
    <property type="entry name" value="Tetratricopeptide repeat domain"/>
    <property type="match status" value="3"/>
</dbReference>
<dbReference type="Pfam" id="PF13181">
    <property type="entry name" value="TPR_8"/>
    <property type="match status" value="1"/>
</dbReference>
<evidence type="ECO:0000313" key="3">
    <source>
        <dbReference type="Proteomes" id="UP000180057"/>
    </source>
</evidence>
<dbReference type="EMBL" id="MLQS01000002">
    <property type="protein sequence ID" value="OIJ21027.1"/>
    <property type="molecule type" value="Genomic_DNA"/>
</dbReference>
<dbReference type="GO" id="GO:0006383">
    <property type="term" value="P:transcription by RNA polymerase III"/>
    <property type="evidence" value="ECO:0007669"/>
    <property type="project" value="InterPro"/>
</dbReference>